<feature type="transmembrane region" description="Helical" evidence="5">
    <location>
        <begin position="80"/>
        <end position="100"/>
    </location>
</feature>
<dbReference type="AlphaFoldDB" id="A0A3B0ZX71"/>
<keyword evidence="3 5" id="KW-1133">Transmembrane helix</keyword>
<evidence type="ECO:0000256" key="2">
    <source>
        <dbReference type="ARBA" id="ARBA00022692"/>
    </source>
</evidence>
<feature type="transmembrane region" description="Helical" evidence="5">
    <location>
        <begin position="121"/>
        <end position="139"/>
    </location>
</feature>
<keyword evidence="4 5" id="KW-0472">Membrane</keyword>
<evidence type="ECO:0000313" key="6">
    <source>
        <dbReference type="EMBL" id="VAW98195.1"/>
    </source>
</evidence>
<dbReference type="InterPro" id="IPR006008">
    <property type="entry name" value="YciB"/>
</dbReference>
<organism evidence="6">
    <name type="scientific">hydrothermal vent metagenome</name>
    <dbReference type="NCBI Taxonomy" id="652676"/>
    <lineage>
        <taxon>unclassified sequences</taxon>
        <taxon>metagenomes</taxon>
        <taxon>ecological metagenomes</taxon>
    </lineage>
</organism>
<evidence type="ECO:0000256" key="4">
    <source>
        <dbReference type="ARBA" id="ARBA00023136"/>
    </source>
</evidence>
<name>A0A3B0ZX71_9ZZZZ</name>
<proteinExistence type="inferred from homology"/>
<evidence type="ECO:0000256" key="5">
    <source>
        <dbReference type="SAM" id="Phobius"/>
    </source>
</evidence>
<feature type="transmembrane region" description="Helical" evidence="5">
    <location>
        <begin position="151"/>
        <end position="170"/>
    </location>
</feature>
<sequence length="184" mass="21305">MKLLYDFFPILLFFIAYKLYGIYAATVVAIAASFVQVGGYWLKYRRFENMHLLTLALLVVFGGLTLFLQDEAFIKWKPSVINWLFGLVFLGSQFIGKKTIVERMMGASIEIPATLWPRINLAWSAFFIFLGFANMYVMYNFDTDTWVNFKLFGMTGLTLVFVLGQGLYLIRYMKNQPATETKRD</sequence>
<protein>
    <submittedName>
        <fullName evidence="6">Intracellular septation protein IspA</fullName>
    </submittedName>
</protein>
<gene>
    <name evidence="6" type="ORF">MNBD_GAMMA20-2092</name>
</gene>
<evidence type="ECO:0000256" key="1">
    <source>
        <dbReference type="ARBA" id="ARBA00022475"/>
    </source>
</evidence>
<feature type="transmembrane region" description="Helical" evidence="5">
    <location>
        <begin position="49"/>
        <end position="68"/>
    </location>
</feature>
<dbReference type="Pfam" id="PF04279">
    <property type="entry name" value="IspA"/>
    <property type="match status" value="1"/>
</dbReference>
<dbReference type="GO" id="GO:0005886">
    <property type="term" value="C:plasma membrane"/>
    <property type="evidence" value="ECO:0007669"/>
    <property type="project" value="TreeGrafter"/>
</dbReference>
<dbReference type="EMBL" id="UOFU01000139">
    <property type="protein sequence ID" value="VAW98195.1"/>
    <property type="molecule type" value="Genomic_DNA"/>
</dbReference>
<keyword evidence="2 5" id="KW-0812">Transmembrane</keyword>
<dbReference type="PANTHER" id="PTHR36917">
    <property type="entry name" value="INTRACELLULAR SEPTATION PROTEIN A-RELATED"/>
    <property type="match status" value="1"/>
</dbReference>
<feature type="transmembrane region" description="Helical" evidence="5">
    <location>
        <begin position="20"/>
        <end position="42"/>
    </location>
</feature>
<dbReference type="NCBIfam" id="TIGR00997">
    <property type="entry name" value="ispZ"/>
    <property type="match status" value="1"/>
</dbReference>
<reference evidence="6" key="1">
    <citation type="submission" date="2018-06" db="EMBL/GenBank/DDBJ databases">
        <authorList>
            <person name="Zhirakovskaya E."/>
        </authorList>
    </citation>
    <scope>NUCLEOTIDE SEQUENCE</scope>
</reference>
<dbReference type="PANTHER" id="PTHR36917:SF1">
    <property type="entry name" value="INNER MEMBRANE-SPANNING PROTEIN YCIB"/>
    <property type="match status" value="1"/>
</dbReference>
<keyword evidence="1" id="KW-1003">Cell membrane</keyword>
<accession>A0A3B0ZX71</accession>
<dbReference type="HAMAP" id="MF_00189">
    <property type="entry name" value="YciB"/>
    <property type="match status" value="1"/>
</dbReference>
<evidence type="ECO:0000256" key="3">
    <source>
        <dbReference type="ARBA" id="ARBA00022989"/>
    </source>
</evidence>
<dbReference type="NCBIfam" id="NF001325">
    <property type="entry name" value="PRK00259.1-3"/>
    <property type="match status" value="1"/>
</dbReference>